<evidence type="ECO:0000313" key="1">
    <source>
        <dbReference type="EMBL" id="KAG8534731.1"/>
    </source>
</evidence>
<comment type="caution">
    <text evidence="1">The sequence shown here is derived from an EMBL/GenBank/DDBJ whole genome shotgun (WGS) entry which is preliminary data.</text>
</comment>
<protein>
    <recommendedName>
        <fullName evidence="3">Secreted protein</fullName>
    </recommendedName>
</protein>
<evidence type="ECO:0008006" key="3">
    <source>
        <dbReference type="Google" id="ProtNLM"/>
    </source>
</evidence>
<proteinExistence type="predicted"/>
<accession>A0AAV6YD53</accession>
<organism evidence="1 2">
    <name type="scientific">Engystomops pustulosus</name>
    <name type="common">Tungara frog</name>
    <name type="synonym">Physalaemus pustulosus</name>
    <dbReference type="NCBI Taxonomy" id="76066"/>
    <lineage>
        <taxon>Eukaryota</taxon>
        <taxon>Metazoa</taxon>
        <taxon>Chordata</taxon>
        <taxon>Craniata</taxon>
        <taxon>Vertebrata</taxon>
        <taxon>Euteleostomi</taxon>
        <taxon>Amphibia</taxon>
        <taxon>Batrachia</taxon>
        <taxon>Anura</taxon>
        <taxon>Neobatrachia</taxon>
        <taxon>Hyloidea</taxon>
        <taxon>Leptodactylidae</taxon>
        <taxon>Leiuperinae</taxon>
        <taxon>Engystomops</taxon>
    </lineage>
</organism>
<name>A0AAV6YD53_ENGPU</name>
<sequence length="68" mass="7333">MILLGAPEAAVLAPTLLLLAHSITKRQTEKRSVIYRPPGGRAPLVFGRTAVYIQQYVATWPQTGGGMV</sequence>
<dbReference type="AlphaFoldDB" id="A0AAV6YD53"/>
<evidence type="ECO:0000313" key="2">
    <source>
        <dbReference type="Proteomes" id="UP000824782"/>
    </source>
</evidence>
<keyword evidence="2" id="KW-1185">Reference proteome</keyword>
<gene>
    <name evidence="1" type="ORF">GDO81_018699</name>
</gene>
<reference evidence="1" key="1">
    <citation type="thesis" date="2020" institute="ProQuest LLC" country="789 East Eisenhower Parkway, Ann Arbor, MI, USA">
        <title>Comparative Genomics and Chromosome Evolution.</title>
        <authorList>
            <person name="Mudd A.B."/>
        </authorList>
    </citation>
    <scope>NUCLEOTIDE SEQUENCE</scope>
    <source>
        <strain evidence="1">237g6f4</strain>
        <tissue evidence="1">Blood</tissue>
    </source>
</reference>
<dbReference type="EMBL" id="WNYA01092854">
    <property type="protein sequence ID" value="KAG8534731.1"/>
    <property type="molecule type" value="Genomic_DNA"/>
</dbReference>
<dbReference type="Proteomes" id="UP000824782">
    <property type="component" value="Unassembled WGS sequence"/>
</dbReference>